<proteinExistence type="predicted"/>
<gene>
    <name evidence="1" type="ORF">BACCELL_01277</name>
</gene>
<dbReference type="AlphaFoldDB" id="E2NAH2"/>
<reference evidence="1 2" key="2">
    <citation type="submission" date="2009-01" db="EMBL/GenBank/DDBJ databases">
        <title>Draft genome sequence of Bacteroides cellulosilyticus (DSM 14838).</title>
        <authorList>
            <person name="Sudarsanam P."/>
            <person name="Ley R."/>
            <person name="Guruge J."/>
            <person name="Turnbaugh P.J."/>
            <person name="Mahowald M."/>
            <person name="Liep D."/>
            <person name="Gordon J."/>
        </authorList>
    </citation>
    <scope>NUCLEOTIDE SEQUENCE [LARGE SCALE GENOMIC DNA]</scope>
    <source>
        <strain evidence="1 2">DSM 14838</strain>
    </source>
</reference>
<sequence length="47" mass="5758">MPEAMRIAFRLYFFNNICSGHWGKFLIFVCHLRESDIYSNYFKYTNL</sequence>
<accession>E2NAH2</accession>
<dbReference type="Proteomes" id="UP000003711">
    <property type="component" value="Unassembled WGS sequence"/>
</dbReference>
<dbReference type="EMBL" id="ACCH01000118">
    <property type="protein sequence ID" value="EEF91063.1"/>
    <property type="molecule type" value="Genomic_DNA"/>
</dbReference>
<evidence type="ECO:0000313" key="2">
    <source>
        <dbReference type="Proteomes" id="UP000003711"/>
    </source>
</evidence>
<name>E2NAH2_9BACE</name>
<protein>
    <submittedName>
        <fullName evidence="1">Uncharacterized protein</fullName>
    </submittedName>
</protein>
<organism evidence="1 2">
    <name type="scientific">Bacteroides cellulosilyticus DSM 14838</name>
    <dbReference type="NCBI Taxonomy" id="537012"/>
    <lineage>
        <taxon>Bacteria</taxon>
        <taxon>Pseudomonadati</taxon>
        <taxon>Bacteroidota</taxon>
        <taxon>Bacteroidia</taxon>
        <taxon>Bacteroidales</taxon>
        <taxon>Bacteroidaceae</taxon>
        <taxon>Bacteroides</taxon>
    </lineage>
</organism>
<dbReference type="HOGENOM" id="CLU_3164402_0_0_10"/>
<comment type="caution">
    <text evidence="1">The sequence shown here is derived from an EMBL/GenBank/DDBJ whole genome shotgun (WGS) entry which is preliminary data.</text>
</comment>
<evidence type="ECO:0000313" key="1">
    <source>
        <dbReference type="EMBL" id="EEF91063.1"/>
    </source>
</evidence>
<reference evidence="1 2" key="1">
    <citation type="submission" date="2008-12" db="EMBL/GenBank/DDBJ databases">
        <authorList>
            <person name="Fulton L."/>
            <person name="Clifton S."/>
            <person name="Fulton B."/>
            <person name="Xu J."/>
            <person name="Minx P."/>
            <person name="Pepin K.H."/>
            <person name="Johnson M."/>
            <person name="Bhonagiri V."/>
            <person name="Nash W.E."/>
            <person name="Mardis E.R."/>
            <person name="Wilson R.K."/>
        </authorList>
    </citation>
    <scope>NUCLEOTIDE SEQUENCE [LARGE SCALE GENOMIC DNA]</scope>
    <source>
        <strain evidence="1 2">DSM 14838</strain>
    </source>
</reference>